<keyword evidence="7 10" id="KW-0460">Magnesium</keyword>
<evidence type="ECO:0000313" key="13">
    <source>
        <dbReference type="Proteomes" id="UP001233271"/>
    </source>
</evidence>
<evidence type="ECO:0000256" key="6">
    <source>
        <dbReference type="ARBA" id="ARBA00022801"/>
    </source>
</evidence>
<accession>A0AA48I170</accession>
<name>A0AA48I170_9TREE</name>
<evidence type="ECO:0000256" key="10">
    <source>
        <dbReference type="RuleBase" id="RU367024"/>
    </source>
</evidence>
<comment type="pathway">
    <text evidence="3 10">Pyrimidine metabolism; dUMP biosynthesis; dUMP from dCTP (dUTP route): step 2/2.</text>
</comment>
<comment type="function">
    <text evidence="10">Involved in nucleotide metabolism via production of dUMP, the immediate precursor of thymidine nucleotides, and decreases the intracellular concentration of dUTP so that uracil cannot be incorporated into DNA.</text>
</comment>
<dbReference type="CDD" id="cd07557">
    <property type="entry name" value="trimeric_dUTPase"/>
    <property type="match status" value="1"/>
</dbReference>
<dbReference type="EC" id="3.6.1.23" evidence="10"/>
<dbReference type="NCBIfam" id="TIGR00576">
    <property type="entry name" value="dut"/>
    <property type="match status" value="1"/>
</dbReference>
<gene>
    <name evidence="12" type="primary">DUT</name>
    <name evidence="12" type="ORF">CcaverHIS019_0205930</name>
</gene>
<keyword evidence="10" id="KW-0479">Metal-binding</keyword>
<keyword evidence="13" id="KW-1185">Reference proteome</keyword>
<dbReference type="InterPro" id="IPR033704">
    <property type="entry name" value="dUTPase_trimeric"/>
</dbReference>
<dbReference type="FunFam" id="2.70.40.10:FF:000004">
    <property type="entry name" value="Deoxyuridine triphosphatase"/>
    <property type="match status" value="1"/>
</dbReference>
<dbReference type="GO" id="GO:0006226">
    <property type="term" value="P:dUMP biosynthetic process"/>
    <property type="evidence" value="ECO:0007669"/>
    <property type="project" value="UniProtKB-UniRule"/>
</dbReference>
<evidence type="ECO:0000313" key="12">
    <source>
        <dbReference type="EMBL" id="BEI89231.1"/>
    </source>
</evidence>
<dbReference type="AlphaFoldDB" id="A0AA48I170"/>
<dbReference type="InterPro" id="IPR029054">
    <property type="entry name" value="dUTPase-like"/>
</dbReference>
<dbReference type="InterPro" id="IPR036157">
    <property type="entry name" value="dUTPase-like_sf"/>
</dbReference>
<dbReference type="KEGG" id="ccac:CcaHIS019_0205930"/>
<evidence type="ECO:0000256" key="3">
    <source>
        <dbReference type="ARBA" id="ARBA00005142"/>
    </source>
</evidence>
<dbReference type="Pfam" id="PF00692">
    <property type="entry name" value="dUTPase"/>
    <property type="match status" value="1"/>
</dbReference>
<dbReference type="RefSeq" id="XP_060454497.1">
    <property type="nucleotide sequence ID" value="XM_060597621.1"/>
</dbReference>
<comment type="function">
    <text evidence="2">This enzyme is involved in nucleotide metabolism: it produces dUMP, the immediate precursor of thymidine nucleotides and it decreases the intracellular concentration of dUTP so that uracil cannot be incorporated into DNA.</text>
</comment>
<dbReference type="SUPFAM" id="SSF51283">
    <property type="entry name" value="dUTPase-like"/>
    <property type="match status" value="1"/>
</dbReference>
<evidence type="ECO:0000256" key="8">
    <source>
        <dbReference type="ARBA" id="ARBA00023080"/>
    </source>
</evidence>
<dbReference type="Proteomes" id="UP001233271">
    <property type="component" value="Chromosome 2"/>
</dbReference>
<keyword evidence="8 10" id="KW-0546">Nucleotide metabolism</keyword>
<evidence type="ECO:0000256" key="4">
    <source>
        <dbReference type="ARBA" id="ARBA00006581"/>
    </source>
</evidence>
<dbReference type="NCBIfam" id="NF001862">
    <property type="entry name" value="PRK00601.1"/>
    <property type="match status" value="1"/>
</dbReference>
<organism evidence="12 13">
    <name type="scientific">Cutaneotrichosporon cavernicola</name>
    <dbReference type="NCBI Taxonomy" id="279322"/>
    <lineage>
        <taxon>Eukaryota</taxon>
        <taxon>Fungi</taxon>
        <taxon>Dikarya</taxon>
        <taxon>Basidiomycota</taxon>
        <taxon>Agaricomycotina</taxon>
        <taxon>Tremellomycetes</taxon>
        <taxon>Trichosporonales</taxon>
        <taxon>Trichosporonaceae</taxon>
        <taxon>Cutaneotrichosporon</taxon>
    </lineage>
</organism>
<evidence type="ECO:0000256" key="1">
    <source>
        <dbReference type="ARBA" id="ARBA00001946"/>
    </source>
</evidence>
<dbReference type="PANTHER" id="PTHR11241">
    <property type="entry name" value="DEOXYURIDINE 5'-TRIPHOSPHATE NUCLEOTIDOHYDROLASE"/>
    <property type="match status" value="1"/>
</dbReference>
<evidence type="ECO:0000259" key="11">
    <source>
        <dbReference type="Pfam" id="PF00692"/>
    </source>
</evidence>
<dbReference type="GeneID" id="85493102"/>
<reference evidence="12" key="1">
    <citation type="journal article" date="2023" name="BMC Genomics">
        <title>Chromosome-level genome assemblies of Cutaneotrichosporon spp. (Trichosporonales, Basidiomycota) reveal imbalanced evolution between nucleotide sequences and chromosome synteny.</title>
        <authorList>
            <person name="Kobayashi Y."/>
            <person name="Kayamori A."/>
            <person name="Aoki K."/>
            <person name="Shiwa Y."/>
            <person name="Matsutani M."/>
            <person name="Fujita N."/>
            <person name="Sugita T."/>
            <person name="Iwasaki W."/>
            <person name="Tanaka N."/>
            <person name="Takashima M."/>
        </authorList>
    </citation>
    <scope>NUCLEOTIDE SEQUENCE</scope>
    <source>
        <strain evidence="12">HIS019</strain>
    </source>
</reference>
<evidence type="ECO:0000256" key="9">
    <source>
        <dbReference type="ARBA" id="ARBA00047686"/>
    </source>
</evidence>
<evidence type="ECO:0000256" key="2">
    <source>
        <dbReference type="ARBA" id="ARBA00003495"/>
    </source>
</evidence>
<dbReference type="Gene3D" id="2.70.40.10">
    <property type="match status" value="1"/>
</dbReference>
<feature type="domain" description="dUTPase-like" evidence="11">
    <location>
        <begin position="60"/>
        <end position="188"/>
    </location>
</feature>
<dbReference type="InterPro" id="IPR008181">
    <property type="entry name" value="dUTPase"/>
</dbReference>
<evidence type="ECO:0000256" key="7">
    <source>
        <dbReference type="ARBA" id="ARBA00022842"/>
    </source>
</evidence>
<comment type="similarity">
    <text evidence="4 10">Belongs to the dUTPase family.</text>
</comment>
<dbReference type="EMBL" id="AP028213">
    <property type="protein sequence ID" value="BEI89231.1"/>
    <property type="molecule type" value="Genomic_DNA"/>
</dbReference>
<comment type="catalytic activity">
    <reaction evidence="9 10">
        <text>dUTP + H2O = dUMP + diphosphate + H(+)</text>
        <dbReference type="Rhea" id="RHEA:10248"/>
        <dbReference type="ChEBI" id="CHEBI:15377"/>
        <dbReference type="ChEBI" id="CHEBI:15378"/>
        <dbReference type="ChEBI" id="CHEBI:33019"/>
        <dbReference type="ChEBI" id="CHEBI:61555"/>
        <dbReference type="ChEBI" id="CHEBI:246422"/>
        <dbReference type="EC" id="3.6.1.23"/>
    </reaction>
</comment>
<proteinExistence type="inferred from homology"/>
<sequence>MTLTSNIVKGNDDGKKATAKLPTTIMPSARAVAKWIHPASTCACASKLNQPLRVKRLGPEAIIPTRGSASAAGFDLYASRESTVPARGKAMVDTDISIALPEGTYGRIAPRSGLAAKHSIDTGAGVIDVDYRGPIKVILFNFSDADFSIAAGDRIAQLILEEVRLAPAVEVEDLDVTERGEGGFGSTGGFGGAAPAQ</sequence>
<dbReference type="GO" id="GO:0004170">
    <property type="term" value="F:dUTP diphosphatase activity"/>
    <property type="evidence" value="ECO:0007669"/>
    <property type="project" value="UniProtKB-UniRule"/>
</dbReference>
<evidence type="ECO:0000256" key="5">
    <source>
        <dbReference type="ARBA" id="ARBA00011233"/>
    </source>
</evidence>
<dbReference type="PANTHER" id="PTHR11241:SF0">
    <property type="entry name" value="DEOXYURIDINE 5'-TRIPHOSPHATE NUCLEOTIDOHYDROLASE"/>
    <property type="match status" value="1"/>
</dbReference>
<dbReference type="GO" id="GO:0046081">
    <property type="term" value="P:dUTP catabolic process"/>
    <property type="evidence" value="ECO:0007669"/>
    <property type="project" value="UniProtKB-UniRule"/>
</dbReference>
<comment type="cofactor">
    <cofactor evidence="1 10">
        <name>Mg(2+)</name>
        <dbReference type="ChEBI" id="CHEBI:18420"/>
    </cofactor>
</comment>
<dbReference type="GO" id="GO:0000287">
    <property type="term" value="F:magnesium ion binding"/>
    <property type="evidence" value="ECO:0007669"/>
    <property type="project" value="UniProtKB-UniRule"/>
</dbReference>
<comment type="subunit">
    <text evidence="5 10">Homotrimer.</text>
</comment>
<keyword evidence="6 10" id="KW-0378">Hydrolase</keyword>
<protein>
    <recommendedName>
        <fullName evidence="10">Deoxyuridine 5'-triphosphate nucleotidohydrolase</fullName>
        <shortName evidence="10">dUTPase</shortName>
        <ecNumber evidence="10">3.6.1.23</ecNumber>
    </recommendedName>
    <alternativeName>
        <fullName evidence="10">dUTP pyrophosphatase</fullName>
    </alternativeName>
</protein>